<dbReference type="Proteomes" id="UP000297391">
    <property type="component" value="Unassembled WGS sequence"/>
</dbReference>
<evidence type="ECO:0000313" key="3">
    <source>
        <dbReference type="Proteomes" id="UP000297391"/>
    </source>
</evidence>
<reference evidence="2 3" key="1">
    <citation type="journal article" date="2019" name="Syst. Appl. Microbiol.">
        <title>New species of pathogenic Pseudomonas isolated from citrus in Tunisia: Proposal of Pseudomonas kairouanensis sp. nov. and Pseudomonas nabeulensis sp. nov.</title>
        <authorList>
            <person name="Oueslati M."/>
            <person name="Mulet M."/>
            <person name="Gomila M."/>
            <person name="Berge O."/>
            <person name="Hajlaoui M.R."/>
            <person name="Lalucat J."/>
            <person name="Sadfi-Zouaoui N."/>
            <person name="Garcia-Valdes E."/>
        </authorList>
    </citation>
    <scope>NUCLEOTIDE SEQUENCE [LARGE SCALE GENOMIC DNA]</scope>
    <source>
        <strain evidence="2 3">KC12</strain>
    </source>
</reference>
<dbReference type="RefSeq" id="WP_135288842.1">
    <property type="nucleotide sequence ID" value="NZ_QUZU01000008.1"/>
</dbReference>
<proteinExistence type="inferred from homology"/>
<organism evidence="2 3">
    <name type="scientific">Pseudomonas kairouanensis</name>
    <dbReference type="NCBI Taxonomy" id="2293832"/>
    <lineage>
        <taxon>Bacteria</taxon>
        <taxon>Pseudomonadati</taxon>
        <taxon>Pseudomonadota</taxon>
        <taxon>Gammaproteobacteria</taxon>
        <taxon>Pseudomonadales</taxon>
        <taxon>Pseudomonadaceae</taxon>
        <taxon>Pseudomonas</taxon>
    </lineage>
</organism>
<sequence>MSTLNPHFSGYGLGLRKEHYSDFLETPVPVDFVEVISENFMVAGGQPRHILRQVRERYPVALHGVSMSIGTAEGLDAAYLYRLKSLVDEIEPLFVSDHLSWSRTGNFNSHDLLPVPYTDEALDRVCANIHQAQDVLGRTMLFENPSSYLAFEGASMSEWEFIAAMAQRTGCELLLDVNNVFVSASNHGFDALAFLDGIPAERVRQVHLAGHSQGRELLIDSHDSPVCEGVWALYAQAMARLGPVATMIERDDEIPPLAELLQELSMARALASAAMNLEAQR</sequence>
<dbReference type="HAMAP" id="MF_00697">
    <property type="entry name" value="UPF0276"/>
    <property type="match status" value="1"/>
</dbReference>
<name>A0A4Z0AUV4_9PSED</name>
<dbReference type="InterPro" id="IPR036237">
    <property type="entry name" value="Xyl_isomerase-like_sf"/>
</dbReference>
<dbReference type="InterPro" id="IPR007801">
    <property type="entry name" value="MbnB/TglH/ChrH"/>
</dbReference>
<dbReference type="EMBL" id="QUZU01000008">
    <property type="protein sequence ID" value="TFY90221.1"/>
    <property type="molecule type" value="Genomic_DNA"/>
</dbReference>
<dbReference type="SUPFAM" id="SSF51658">
    <property type="entry name" value="Xylose isomerase-like"/>
    <property type="match status" value="1"/>
</dbReference>
<dbReference type="AlphaFoldDB" id="A0A4Z0AUV4"/>
<gene>
    <name evidence="2" type="ORF">DYL59_08905</name>
</gene>
<dbReference type="Pfam" id="PF05114">
    <property type="entry name" value="MbnB_TglH_ChrH"/>
    <property type="match status" value="1"/>
</dbReference>
<accession>A0A4Z0AUV4</accession>
<evidence type="ECO:0000256" key="1">
    <source>
        <dbReference type="HAMAP-Rule" id="MF_00697"/>
    </source>
</evidence>
<dbReference type="Gene3D" id="3.20.20.150">
    <property type="entry name" value="Divalent-metal-dependent TIM barrel enzymes"/>
    <property type="match status" value="1"/>
</dbReference>
<dbReference type="PANTHER" id="PTHR42194">
    <property type="entry name" value="UPF0276 PROTEIN HI_1600"/>
    <property type="match status" value="1"/>
</dbReference>
<dbReference type="OrthoDB" id="9763101at2"/>
<dbReference type="NCBIfam" id="NF003818">
    <property type="entry name" value="PRK05409.1"/>
    <property type="match status" value="1"/>
</dbReference>
<keyword evidence="3" id="KW-1185">Reference proteome</keyword>
<evidence type="ECO:0000313" key="2">
    <source>
        <dbReference type="EMBL" id="TFY90221.1"/>
    </source>
</evidence>
<protein>
    <recommendedName>
        <fullName evidence="1">UPF0276 protein DYL59_08905</fullName>
    </recommendedName>
</protein>
<dbReference type="PANTHER" id="PTHR42194:SF1">
    <property type="entry name" value="UPF0276 PROTEIN HI_1600"/>
    <property type="match status" value="1"/>
</dbReference>
<comment type="similarity">
    <text evidence="1">Belongs to the UPF0276 family.</text>
</comment>
<comment type="caution">
    <text evidence="2">The sequence shown here is derived from an EMBL/GenBank/DDBJ whole genome shotgun (WGS) entry which is preliminary data.</text>
</comment>